<dbReference type="GO" id="GO:0005829">
    <property type="term" value="C:cytosol"/>
    <property type="evidence" value="ECO:0007669"/>
    <property type="project" value="TreeGrafter"/>
</dbReference>
<keyword evidence="9 16" id="KW-0521">NADP</keyword>
<dbReference type="PANTHER" id="PTHR21071:SF4">
    <property type="entry name" value="UDP-N-ACETYLENOLPYRUVOYLGLUCOSAMINE REDUCTASE"/>
    <property type="match status" value="1"/>
</dbReference>
<evidence type="ECO:0000256" key="15">
    <source>
        <dbReference type="ARBA" id="ARBA00048914"/>
    </source>
</evidence>
<dbReference type="PANTHER" id="PTHR21071">
    <property type="entry name" value="UDP-N-ACETYLENOLPYRUVOYLGLUCOSAMINE REDUCTASE"/>
    <property type="match status" value="1"/>
</dbReference>
<dbReference type="NCBIfam" id="TIGR00179">
    <property type="entry name" value="murB"/>
    <property type="match status" value="1"/>
</dbReference>
<comment type="function">
    <text evidence="2 16">Cell wall formation.</text>
</comment>
<evidence type="ECO:0000256" key="1">
    <source>
        <dbReference type="ARBA" id="ARBA00001974"/>
    </source>
</evidence>
<dbReference type="InterPro" id="IPR011601">
    <property type="entry name" value="MurB_C"/>
</dbReference>
<evidence type="ECO:0000256" key="16">
    <source>
        <dbReference type="HAMAP-Rule" id="MF_00037"/>
    </source>
</evidence>
<keyword evidence="6 16" id="KW-0132">Cell division</keyword>
<feature type="active site" evidence="16">
    <location>
        <position position="296"/>
    </location>
</feature>
<evidence type="ECO:0000256" key="11">
    <source>
        <dbReference type="ARBA" id="ARBA00022984"/>
    </source>
</evidence>
<sequence>MMQNLSLDALSSAFPHLKLIPAEPMAAHTTFRIGGPAPMAFPQSAAELEAVYRFCLSQGHRPLVLGAGSNVLAPDEGLSRLVLCTREMRGLSLAAPGRIAAESGVLLSRLATFAREQGLTGLEFAHGIPGSVGGGLYMNAGAYGGELKDVAVKTRALLPDGTIWEAEGDQQGFAYRTSAFQKRGAVILSAEFELSQGDGAAIEARMQELAARRRASQPLEMFSAGSTFKRPQVGYAAALIEGAGLKGKGVGRAAVSEKHAGFVVNLGGATARDVLATMDMVVKAVADKSGIVLEPEVRILRDEQEEFSCNLS</sequence>
<evidence type="ECO:0000256" key="2">
    <source>
        <dbReference type="ARBA" id="ARBA00003921"/>
    </source>
</evidence>
<keyword evidence="7 16" id="KW-0285">Flavoprotein</keyword>
<dbReference type="InterPro" id="IPR036318">
    <property type="entry name" value="FAD-bd_PCMH-like_sf"/>
</dbReference>
<dbReference type="GO" id="GO:0008762">
    <property type="term" value="F:UDP-N-acetylmuramate dehydrogenase activity"/>
    <property type="evidence" value="ECO:0007669"/>
    <property type="project" value="UniProtKB-UniRule"/>
</dbReference>
<dbReference type="GO" id="GO:0009252">
    <property type="term" value="P:peptidoglycan biosynthetic process"/>
    <property type="evidence" value="ECO:0007669"/>
    <property type="project" value="UniProtKB-UniRule"/>
</dbReference>
<dbReference type="GO" id="GO:0071555">
    <property type="term" value="P:cell wall organization"/>
    <property type="evidence" value="ECO:0007669"/>
    <property type="project" value="UniProtKB-KW"/>
</dbReference>
<dbReference type="Pfam" id="PF02873">
    <property type="entry name" value="MurB_C"/>
    <property type="match status" value="1"/>
</dbReference>
<evidence type="ECO:0000256" key="10">
    <source>
        <dbReference type="ARBA" id="ARBA00022960"/>
    </source>
</evidence>
<dbReference type="InterPro" id="IPR016169">
    <property type="entry name" value="FAD-bd_PCMH_sub2"/>
</dbReference>
<keyword evidence="10 16" id="KW-0133">Cell shape</keyword>
<dbReference type="SUPFAM" id="SSF56194">
    <property type="entry name" value="Uridine diphospho-N-Acetylenolpyruvylglucosamine reductase, MurB, C-terminal domain"/>
    <property type="match status" value="1"/>
</dbReference>
<keyword evidence="5 16" id="KW-0963">Cytoplasm</keyword>
<evidence type="ECO:0000256" key="8">
    <source>
        <dbReference type="ARBA" id="ARBA00022827"/>
    </source>
</evidence>
<protein>
    <recommendedName>
        <fullName evidence="16">UDP-N-acetylenolpyruvoylglucosamine reductase</fullName>
        <ecNumber evidence="16">1.3.1.98</ecNumber>
    </recommendedName>
    <alternativeName>
        <fullName evidence="16">UDP-N-acetylmuramate dehydrogenase</fullName>
    </alternativeName>
</protein>
<evidence type="ECO:0000256" key="7">
    <source>
        <dbReference type="ARBA" id="ARBA00022630"/>
    </source>
</evidence>
<dbReference type="EC" id="1.3.1.98" evidence="16"/>
<dbReference type="PROSITE" id="PS51387">
    <property type="entry name" value="FAD_PCMH"/>
    <property type="match status" value="1"/>
</dbReference>
<dbReference type="HAMAP" id="MF_00037">
    <property type="entry name" value="MurB"/>
    <property type="match status" value="1"/>
</dbReference>
<keyword evidence="11 16" id="KW-0573">Peptidoglycan synthesis</keyword>
<dbReference type="Pfam" id="PF01565">
    <property type="entry name" value="FAD_binding_4"/>
    <property type="match status" value="1"/>
</dbReference>
<dbReference type="GO" id="GO:0051301">
    <property type="term" value="P:cell division"/>
    <property type="evidence" value="ECO:0007669"/>
    <property type="project" value="UniProtKB-KW"/>
</dbReference>
<evidence type="ECO:0000256" key="14">
    <source>
        <dbReference type="ARBA" id="ARBA00023316"/>
    </source>
</evidence>
<evidence type="ECO:0000256" key="13">
    <source>
        <dbReference type="ARBA" id="ARBA00023306"/>
    </source>
</evidence>
<feature type="active site" evidence="16">
    <location>
        <position position="176"/>
    </location>
</feature>
<feature type="active site" description="Proton donor" evidence="16">
    <location>
        <position position="226"/>
    </location>
</feature>
<dbReference type="InterPro" id="IPR006094">
    <property type="entry name" value="Oxid_FAD_bind_N"/>
</dbReference>
<dbReference type="Proteomes" id="UP000824258">
    <property type="component" value="Unassembled WGS sequence"/>
</dbReference>
<proteinExistence type="inferred from homology"/>
<keyword evidence="8 16" id="KW-0274">FAD</keyword>
<dbReference type="InterPro" id="IPR016166">
    <property type="entry name" value="FAD-bd_PCMH"/>
</dbReference>
<keyword evidence="12 16" id="KW-0560">Oxidoreductase</keyword>
<dbReference type="InterPro" id="IPR036635">
    <property type="entry name" value="MurB_C_sf"/>
</dbReference>
<dbReference type="NCBIfam" id="NF010480">
    <property type="entry name" value="PRK13905.1"/>
    <property type="match status" value="1"/>
</dbReference>
<reference evidence="18" key="2">
    <citation type="journal article" date="2021" name="PeerJ">
        <title>Extensive microbial diversity within the chicken gut microbiome revealed by metagenomics and culture.</title>
        <authorList>
            <person name="Gilroy R."/>
            <person name="Ravi A."/>
            <person name="Getino M."/>
            <person name="Pursley I."/>
            <person name="Horton D.L."/>
            <person name="Alikhan N.F."/>
            <person name="Baker D."/>
            <person name="Gharbi K."/>
            <person name="Hall N."/>
            <person name="Watson M."/>
            <person name="Adriaenssens E.M."/>
            <person name="Foster-Nyarko E."/>
            <person name="Jarju S."/>
            <person name="Secka A."/>
            <person name="Antonio M."/>
            <person name="Oren A."/>
            <person name="Chaudhuri R.R."/>
            <person name="La Ragione R."/>
            <person name="Hildebrand F."/>
            <person name="Pallen M.J."/>
        </authorList>
    </citation>
    <scope>NUCLEOTIDE SEQUENCE</scope>
    <source>
        <strain evidence="18">ChiHjej9B8-7071</strain>
    </source>
</reference>
<dbReference type="Gene3D" id="3.90.78.10">
    <property type="entry name" value="UDP-N-acetylenolpyruvoylglucosamine reductase, C-terminal domain"/>
    <property type="match status" value="1"/>
</dbReference>
<dbReference type="AlphaFoldDB" id="A0A9D1AAK6"/>
<evidence type="ECO:0000313" key="19">
    <source>
        <dbReference type="Proteomes" id="UP000824258"/>
    </source>
</evidence>
<feature type="domain" description="FAD-binding PCMH-type" evidence="17">
    <location>
        <begin position="32"/>
        <end position="197"/>
    </location>
</feature>
<evidence type="ECO:0000256" key="4">
    <source>
        <dbReference type="ARBA" id="ARBA00004752"/>
    </source>
</evidence>
<name>A0A9D1AAK6_9FIRM</name>
<comment type="similarity">
    <text evidence="16">Belongs to the MurB family.</text>
</comment>
<gene>
    <name evidence="16 18" type="primary">murB</name>
    <name evidence="18" type="ORF">IAA70_06980</name>
</gene>
<dbReference type="InterPro" id="IPR003170">
    <property type="entry name" value="MurB"/>
</dbReference>
<dbReference type="Gene3D" id="3.30.43.10">
    <property type="entry name" value="Uridine Diphospho-n-acetylenolpyruvylglucosamine Reductase, domain 2"/>
    <property type="match status" value="1"/>
</dbReference>
<evidence type="ECO:0000313" key="18">
    <source>
        <dbReference type="EMBL" id="HIR10130.1"/>
    </source>
</evidence>
<evidence type="ECO:0000256" key="9">
    <source>
        <dbReference type="ARBA" id="ARBA00022857"/>
    </source>
</evidence>
<dbReference type="InterPro" id="IPR016167">
    <property type="entry name" value="FAD-bd_PCMH_sub1"/>
</dbReference>
<dbReference type="GO" id="GO:0008360">
    <property type="term" value="P:regulation of cell shape"/>
    <property type="evidence" value="ECO:0007669"/>
    <property type="project" value="UniProtKB-KW"/>
</dbReference>
<evidence type="ECO:0000256" key="12">
    <source>
        <dbReference type="ARBA" id="ARBA00023002"/>
    </source>
</evidence>
<dbReference type="SUPFAM" id="SSF56176">
    <property type="entry name" value="FAD-binding/transporter-associated domain-like"/>
    <property type="match status" value="1"/>
</dbReference>
<reference evidence="18" key="1">
    <citation type="submission" date="2020-10" db="EMBL/GenBank/DDBJ databases">
        <authorList>
            <person name="Gilroy R."/>
        </authorList>
    </citation>
    <scope>NUCLEOTIDE SEQUENCE</scope>
    <source>
        <strain evidence="18">ChiHjej9B8-7071</strain>
    </source>
</reference>
<evidence type="ECO:0000256" key="3">
    <source>
        <dbReference type="ARBA" id="ARBA00004496"/>
    </source>
</evidence>
<evidence type="ECO:0000256" key="6">
    <source>
        <dbReference type="ARBA" id="ARBA00022618"/>
    </source>
</evidence>
<comment type="caution">
    <text evidence="18">The sequence shown here is derived from an EMBL/GenBank/DDBJ whole genome shotgun (WGS) entry which is preliminary data.</text>
</comment>
<comment type="subcellular location">
    <subcellularLocation>
        <location evidence="3 16">Cytoplasm</location>
    </subcellularLocation>
</comment>
<evidence type="ECO:0000259" key="17">
    <source>
        <dbReference type="PROSITE" id="PS51387"/>
    </source>
</evidence>
<comment type="pathway">
    <text evidence="4 16">Cell wall biogenesis; peptidoglycan biosynthesis.</text>
</comment>
<organism evidence="18 19">
    <name type="scientific">Candidatus Avoscillospira stercoripullorum</name>
    <dbReference type="NCBI Taxonomy" id="2840709"/>
    <lineage>
        <taxon>Bacteria</taxon>
        <taxon>Bacillati</taxon>
        <taxon>Bacillota</taxon>
        <taxon>Clostridia</taxon>
        <taxon>Eubacteriales</taxon>
        <taxon>Oscillospiraceae</taxon>
        <taxon>Oscillospiraceae incertae sedis</taxon>
        <taxon>Candidatus Avoscillospira</taxon>
    </lineage>
</organism>
<dbReference type="Gene3D" id="3.30.465.10">
    <property type="match status" value="1"/>
</dbReference>
<dbReference type="GO" id="GO:0071949">
    <property type="term" value="F:FAD binding"/>
    <property type="evidence" value="ECO:0007669"/>
    <property type="project" value="InterPro"/>
</dbReference>
<accession>A0A9D1AAK6</accession>
<dbReference type="EMBL" id="DVGD01000227">
    <property type="protein sequence ID" value="HIR10130.1"/>
    <property type="molecule type" value="Genomic_DNA"/>
</dbReference>
<comment type="catalytic activity">
    <reaction evidence="15 16">
        <text>UDP-N-acetyl-alpha-D-muramate + NADP(+) = UDP-N-acetyl-3-O-(1-carboxyvinyl)-alpha-D-glucosamine + NADPH + H(+)</text>
        <dbReference type="Rhea" id="RHEA:12248"/>
        <dbReference type="ChEBI" id="CHEBI:15378"/>
        <dbReference type="ChEBI" id="CHEBI:57783"/>
        <dbReference type="ChEBI" id="CHEBI:58349"/>
        <dbReference type="ChEBI" id="CHEBI:68483"/>
        <dbReference type="ChEBI" id="CHEBI:70757"/>
        <dbReference type="EC" id="1.3.1.98"/>
    </reaction>
</comment>
<evidence type="ECO:0000256" key="5">
    <source>
        <dbReference type="ARBA" id="ARBA00022490"/>
    </source>
</evidence>
<comment type="cofactor">
    <cofactor evidence="1 16">
        <name>FAD</name>
        <dbReference type="ChEBI" id="CHEBI:57692"/>
    </cofactor>
</comment>
<keyword evidence="14 16" id="KW-0961">Cell wall biogenesis/degradation</keyword>
<keyword evidence="13 16" id="KW-0131">Cell cycle</keyword>